<keyword evidence="3" id="KW-1185">Reference proteome</keyword>
<organism evidence="2 3">
    <name type="scientific">Saccharothrix australiensis</name>
    <dbReference type="NCBI Taxonomy" id="2072"/>
    <lineage>
        <taxon>Bacteria</taxon>
        <taxon>Bacillati</taxon>
        <taxon>Actinomycetota</taxon>
        <taxon>Actinomycetes</taxon>
        <taxon>Pseudonocardiales</taxon>
        <taxon>Pseudonocardiaceae</taxon>
        <taxon>Saccharothrix</taxon>
    </lineage>
</organism>
<dbReference type="OrthoDB" id="3692621at2"/>
<keyword evidence="1" id="KW-0732">Signal</keyword>
<gene>
    <name evidence="2" type="ORF">C8E97_2936</name>
</gene>
<proteinExistence type="predicted"/>
<protein>
    <submittedName>
        <fullName evidence="2">Uncharacterized protein</fullName>
    </submittedName>
</protein>
<dbReference type="AlphaFoldDB" id="A0A495VZL7"/>
<feature type="signal peptide" evidence="1">
    <location>
        <begin position="1"/>
        <end position="23"/>
    </location>
</feature>
<evidence type="ECO:0000313" key="3">
    <source>
        <dbReference type="Proteomes" id="UP000282084"/>
    </source>
</evidence>
<name>A0A495VZL7_9PSEU</name>
<dbReference type="EMBL" id="RBXO01000001">
    <property type="protein sequence ID" value="RKT54320.1"/>
    <property type="molecule type" value="Genomic_DNA"/>
</dbReference>
<dbReference type="PROSITE" id="PS51257">
    <property type="entry name" value="PROKAR_LIPOPROTEIN"/>
    <property type="match status" value="1"/>
</dbReference>
<feature type="chain" id="PRO_5019710945" evidence="1">
    <location>
        <begin position="24"/>
        <end position="193"/>
    </location>
</feature>
<dbReference type="RefSeq" id="WP_147455117.1">
    <property type="nucleotide sequence ID" value="NZ_RBXO01000001.1"/>
</dbReference>
<comment type="caution">
    <text evidence="2">The sequence shown here is derived from an EMBL/GenBank/DDBJ whole genome shotgun (WGS) entry which is preliminary data.</text>
</comment>
<sequence>MVRSRAAVAAAVLVAGFAATACAQQVAPAGPAESATRTSEPLRISLCDSPGDLTAWMRADGLPVDDARCTAEPGDGRALRAYGKWAFPPSGRGRPPVTSVEIAVFADRGADGAGAFDELKGSYPPHEQRSVAGHYARVAHARGRTLVNLPELAEPLDITITTAVTAASDAEYAGIRAAHLGALEHLVAELVGR</sequence>
<evidence type="ECO:0000313" key="2">
    <source>
        <dbReference type="EMBL" id="RKT54320.1"/>
    </source>
</evidence>
<evidence type="ECO:0000256" key="1">
    <source>
        <dbReference type="SAM" id="SignalP"/>
    </source>
</evidence>
<dbReference type="Proteomes" id="UP000282084">
    <property type="component" value="Unassembled WGS sequence"/>
</dbReference>
<accession>A0A495VZL7</accession>
<reference evidence="2 3" key="1">
    <citation type="submission" date="2018-10" db="EMBL/GenBank/DDBJ databases">
        <title>Sequencing the genomes of 1000 actinobacteria strains.</title>
        <authorList>
            <person name="Klenk H.-P."/>
        </authorList>
    </citation>
    <scope>NUCLEOTIDE SEQUENCE [LARGE SCALE GENOMIC DNA]</scope>
    <source>
        <strain evidence="2 3">DSM 43800</strain>
    </source>
</reference>